<dbReference type="PANTHER" id="PTHR42939">
    <property type="entry name" value="ABC TRANSPORTER ATP-BINDING PROTEIN ALBC-RELATED"/>
    <property type="match status" value="1"/>
</dbReference>
<keyword evidence="6" id="KW-1185">Reference proteome</keyword>
<dbReference type="PROSITE" id="PS50893">
    <property type="entry name" value="ABC_TRANSPORTER_2"/>
    <property type="match status" value="1"/>
</dbReference>
<name>A0A0A3JHH8_9BACI</name>
<evidence type="ECO:0000313" key="5">
    <source>
        <dbReference type="EMBL" id="KGR86467.1"/>
    </source>
</evidence>
<protein>
    <submittedName>
        <fullName evidence="5">ABC transporter</fullName>
    </submittedName>
</protein>
<gene>
    <name evidence="5" type="ORF">CD32_06145</name>
</gene>
<sequence length="279" mass="31717">MNVLEVKNLSKKIGKFELQNISFELQQGTVMGLIGQNGAGKSSIIRCILNLLKKTSGEITIFSKDHVQFETEIREDLGIVFDELHIPEQLTAIDLDGIYKRVYGRWDSEFFFSQLERFDVPKYDKVKTMSRGMKMKLAILLALSHHPKLLLLDEPTSGLDPVVRDEMLDVLLHFMEDETHSILFSSHITNDLEKIADTITFIHKGEVLFTETKDSLLYDYGLWKGSNEQATEIPTHAIVGKRPSAFGTELLVKREYVSPAFSLEKPTIEEIMVFHVKGG</sequence>
<dbReference type="Pfam" id="PF00005">
    <property type="entry name" value="ABC_tran"/>
    <property type="match status" value="1"/>
</dbReference>
<dbReference type="eggNOG" id="COG1131">
    <property type="taxonomic scope" value="Bacteria"/>
</dbReference>
<dbReference type="OrthoDB" id="9804819at2"/>
<feature type="domain" description="ABC transporter" evidence="4">
    <location>
        <begin position="1"/>
        <end position="229"/>
    </location>
</feature>
<evidence type="ECO:0000259" key="4">
    <source>
        <dbReference type="PROSITE" id="PS50893"/>
    </source>
</evidence>
<dbReference type="GO" id="GO:0016887">
    <property type="term" value="F:ATP hydrolysis activity"/>
    <property type="evidence" value="ECO:0007669"/>
    <property type="project" value="InterPro"/>
</dbReference>
<keyword evidence="1" id="KW-0813">Transport</keyword>
<evidence type="ECO:0000256" key="3">
    <source>
        <dbReference type="ARBA" id="ARBA00022840"/>
    </source>
</evidence>
<comment type="caution">
    <text evidence="5">The sequence shown here is derived from an EMBL/GenBank/DDBJ whole genome shotgun (WGS) entry which is preliminary data.</text>
</comment>
<dbReference type="STRING" id="1220589.CD32_06145"/>
<dbReference type="Gene3D" id="3.40.50.300">
    <property type="entry name" value="P-loop containing nucleotide triphosphate hydrolases"/>
    <property type="match status" value="1"/>
</dbReference>
<dbReference type="InterPro" id="IPR027417">
    <property type="entry name" value="P-loop_NTPase"/>
</dbReference>
<dbReference type="PANTHER" id="PTHR42939:SF3">
    <property type="entry name" value="ABC TRANSPORTER ATP-BINDING COMPONENT"/>
    <property type="match status" value="1"/>
</dbReference>
<dbReference type="InterPro" id="IPR051782">
    <property type="entry name" value="ABC_Transporter_VariousFunc"/>
</dbReference>
<dbReference type="InterPro" id="IPR003439">
    <property type="entry name" value="ABC_transporter-like_ATP-bd"/>
</dbReference>
<organism evidence="5 6">
    <name type="scientific">Lysinibacillus odysseyi 34hs-1 = NBRC 100172</name>
    <dbReference type="NCBI Taxonomy" id="1220589"/>
    <lineage>
        <taxon>Bacteria</taxon>
        <taxon>Bacillati</taxon>
        <taxon>Bacillota</taxon>
        <taxon>Bacilli</taxon>
        <taxon>Bacillales</taxon>
        <taxon>Bacillaceae</taxon>
        <taxon>Lysinibacillus</taxon>
    </lineage>
</organism>
<evidence type="ECO:0000256" key="2">
    <source>
        <dbReference type="ARBA" id="ARBA00022741"/>
    </source>
</evidence>
<dbReference type="GO" id="GO:0005524">
    <property type="term" value="F:ATP binding"/>
    <property type="evidence" value="ECO:0007669"/>
    <property type="project" value="UniProtKB-KW"/>
</dbReference>
<dbReference type="Proteomes" id="UP000030437">
    <property type="component" value="Unassembled WGS sequence"/>
</dbReference>
<dbReference type="EMBL" id="JPVP01000051">
    <property type="protein sequence ID" value="KGR86467.1"/>
    <property type="molecule type" value="Genomic_DNA"/>
</dbReference>
<dbReference type="InterPro" id="IPR003593">
    <property type="entry name" value="AAA+_ATPase"/>
</dbReference>
<evidence type="ECO:0000313" key="6">
    <source>
        <dbReference type="Proteomes" id="UP000030437"/>
    </source>
</evidence>
<proteinExistence type="predicted"/>
<dbReference type="SUPFAM" id="SSF52540">
    <property type="entry name" value="P-loop containing nucleoside triphosphate hydrolases"/>
    <property type="match status" value="1"/>
</dbReference>
<keyword evidence="2" id="KW-0547">Nucleotide-binding</keyword>
<reference evidence="5 6" key="1">
    <citation type="submission" date="2014-02" db="EMBL/GenBank/DDBJ databases">
        <title>Draft genome sequence of Lysinibacillus odysseyi NBRC 100172.</title>
        <authorList>
            <person name="Zhang F."/>
            <person name="Wang G."/>
            <person name="Zhang L."/>
        </authorList>
    </citation>
    <scope>NUCLEOTIDE SEQUENCE [LARGE SCALE GENOMIC DNA]</scope>
    <source>
        <strain evidence="5 6">NBRC 100172</strain>
    </source>
</reference>
<dbReference type="AlphaFoldDB" id="A0A0A3JHH8"/>
<dbReference type="RefSeq" id="WP_081977894.1">
    <property type="nucleotide sequence ID" value="NZ_AVCX01000014.1"/>
</dbReference>
<evidence type="ECO:0000256" key="1">
    <source>
        <dbReference type="ARBA" id="ARBA00022448"/>
    </source>
</evidence>
<keyword evidence="3" id="KW-0067">ATP-binding</keyword>
<dbReference type="CDD" id="cd03230">
    <property type="entry name" value="ABC_DR_subfamily_A"/>
    <property type="match status" value="1"/>
</dbReference>
<dbReference type="SMART" id="SM00382">
    <property type="entry name" value="AAA"/>
    <property type="match status" value="1"/>
</dbReference>
<accession>A0A0A3JHH8</accession>